<comment type="similarity">
    <text evidence="7">Belongs to the TonB-dependent receptor family.</text>
</comment>
<organism evidence="9 10">
    <name type="scientific">Flavobacterium ardleyense</name>
    <dbReference type="NCBI Taxonomy" id="2038737"/>
    <lineage>
        <taxon>Bacteria</taxon>
        <taxon>Pseudomonadati</taxon>
        <taxon>Bacteroidota</taxon>
        <taxon>Flavobacteriia</taxon>
        <taxon>Flavobacteriales</taxon>
        <taxon>Flavobacteriaceae</taxon>
        <taxon>Flavobacterium</taxon>
    </lineage>
</organism>
<sequence>MRVFIFLFCLSAFSISPEKGFGQTAAVVIDANKKVSADEVFDLIMNQTDYKFIYQEGIFKNVPKIELTKGTISTKNLLEKTLSVGDFDFEYNANKTIIIKAKPTKKSIVQNREIIGTIKDEKGLEMAGASITVEGTNRGVVANFDGFFKIVLKEGENVIVISSLGYKTERIVVGNQTNFTITLKEDFAQLEEVVLIGYGTQKRENVTGAVSSVKTSDIVQASTGSVGFDRSLGGLVKGVSVSQSSGRPGSPVSIQIRGITSPLSGIGKLNQPLFVIDGVPFNIDGLNGANPLLTLNPDDIESFDVLKDAAATSIYGSRGANGVIIVQTKKGKRNQDTKVNFSYSTTLATPIKKVDVLNAKQYRNFYDMLIKNSVNAMNAGQIDPFFAFDLDNIGMVDLDFDTFEVTYNGLRDEYFGDADTDWNDLVFRKLAVTKQTNVGITGGSENSNYSLRVGFLDQEGLTINDGIKQYTLGLSMDTNLSKKVKAGGTVNLSHVDTKSGEDDILGQYTVNSSIARARPDLPAYDDNGNLLGQPDYAYGSFQTLEPNPLMRLKNKTKNQSYNFIGNTYLEYEPIRKLKLKADVNTALFYADNSTFIPKITQTDLIFAPNESFLAESSNLVSNVTTNLTANYSFKINNNNFSALVGAAWDRTNFRNKDQFFVGFPDDDILINGSSAQNVGTYRSNRLETGLNSMFSRLTYDYKNKYNATINFRTDTSSKFGPENKRAYFPSVSTSWNISNEDFLADSEKINTLRLRLSAGKVGSTNTADFAYLQFFKSDSDDLYNGNSAVVPSNVFPNVNIGWEKTSEINAGLDFAFFNSRLRGGIDVYSRKTTDALANTPIPQELGSNTYFSNFVDISNRGLEISLGGDIIKTEDFSWTTNINWSLNRNKLIKIKGAEINPFSLDYFVEGQPVGTIKGYKVVKIIQNQTEIDDLNAASPTGLYDLSSTGVGDYLYEDINGDGEISVADRTVIGNIQPDFFGGISNTFTYKNFGLTALFQYSVGGERTWSNIPFGTLNILGENKYSEYALNTWTPETPDARYARALYFDPSGSSRISDRYLYDTSYLRLKNLQFFYNFDSLLMKKIGLTNAKLMLTATNLMTWTNWPGMDPETFSERGGIVDQVNNEDPYPLSKSVSFGVQFQF</sequence>
<name>A0ABW5Z4N6_9FLAO</name>
<dbReference type="Pfam" id="PF07715">
    <property type="entry name" value="Plug"/>
    <property type="match status" value="1"/>
</dbReference>
<dbReference type="RefSeq" id="WP_379803987.1">
    <property type="nucleotide sequence ID" value="NZ_JBHUOL010000006.1"/>
</dbReference>
<evidence type="ECO:0000256" key="3">
    <source>
        <dbReference type="ARBA" id="ARBA00022452"/>
    </source>
</evidence>
<evidence type="ECO:0000259" key="8">
    <source>
        <dbReference type="Pfam" id="PF07715"/>
    </source>
</evidence>
<keyword evidence="6 7" id="KW-0998">Cell outer membrane</keyword>
<dbReference type="Pfam" id="PF13715">
    <property type="entry name" value="CarbopepD_reg_2"/>
    <property type="match status" value="1"/>
</dbReference>
<dbReference type="EMBL" id="JBHUOL010000006">
    <property type="protein sequence ID" value="MFD2907602.1"/>
    <property type="molecule type" value="Genomic_DNA"/>
</dbReference>
<keyword evidence="3 7" id="KW-1134">Transmembrane beta strand</keyword>
<keyword evidence="4 7" id="KW-0812">Transmembrane</keyword>
<keyword evidence="2 7" id="KW-0813">Transport</keyword>
<evidence type="ECO:0000256" key="6">
    <source>
        <dbReference type="ARBA" id="ARBA00023237"/>
    </source>
</evidence>
<dbReference type="InterPro" id="IPR008969">
    <property type="entry name" value="CarboxyPept-like_regulatory"/>
</dbReference>
<keyword evidence="10" id="KW-1185">Reference proteome</keyword>
<accession>A0ABW5Z4N6</accession>
<keyword evidence="5 7" id="KW-0472">Membrane</keyword>
<dbReference type="NCBIfam" id="TIGR04056">
    <property type="entry name" value="OMP_RagA_SusC"/>
    <property type="match status" value="1"/>
</dbReference>
<dbReference type="SUPFAM" id="SSF56935">
    <property type="entry name" value="Porins"/>
    <property type="match status" value="1"/>
</dbReference>
<dbReference type="Gene3D" id="2.170.130.10">
    <property type="entry name" value="TonB-dependent receptor, plug domain"/>
    <property type="match status" value="1"/>
</dbReference>
<evidence type="ECO:0000256" key="7">
    <source>
        <dbReference type="PROSITE-ProRule" id="PRU01360"/>
    </source>
</evidence>
<dbReference type="InterPro" id="IPR012910">
    <property type="entry name" value="Plug_dom"/>
</dbReference>
<dbReference type="Gene3D" id="2.60.40.1120">
    <property type="entry name" value="Carboxypeptidase-like, regulatory domain"/>
    <property type="match status" value="1"/>
</dbReference>
<gene>
    <name evidence="9" type="ORF">ACFSX9_02525</name>
</gene>
<evidence type="ECO:0000313" key="10">
    <source>
        <dbReference type="Proteomes" id="UP001597549"/>
    </source>
</evidence>
<evidence type="ECO:0000256" key="4">
    <source>
        <dbReference type="ARBA" id="ARBA00022692"/>
    </source>
</evidence>
<comment type="subcellular location">
    <subcellularLocation>
        <location evidence="1 7">Cell outer membrane</location>
        <topology evidence="1 7">Multi-pass membrane protein</topology>
    </subcellularLocation>
</comment>
<feature type="domain" description="TonB-dependent receptor plug" evidence="8">
    <location>
        <begin position="204"/>
        <end position="323"/>
    </location>
</feature>
<dbReference type="InterPro" id="IPR023996">
    <property type="entry name" value="TonB-dep_OMP_SusC/RagA"/>
</dbReference>
<reference evidence="10" key="1">
    <citation type="journal article" date="2019" name="Int. J. Syst. Evol. Microbiol.">
        <title>The Global Catalogue of Microorganisms (GCM) 10K type strain sequencing project: providing services to taxonomists for standard genome sequencing and annotation.</title>
        <authorList>
            <consortium name="The Broad Institute Genomics Platform"/>
            <consortium name="The Broad Institute Genome Sequencing Center for Infectious Disease"/>
            <person name="Wu L."/>
            <person name="Ma J."/>
        </authorList>
    </citation>
    <scope>NUCLEOTIDE SEQUENCE [LARGE SCALE GENOMIC DNA]</scope>
    <source>
        <strain evidence="10">KCTC 52644</strain>
    </source>
</reference>
<dbReference type="PROSITE" id="PS52016">
    <property type="entry name" value="TONB_DEPENDENT_REC_3"/>
    <property type="match status" value="1"/>
</dbReference>
<evidence type="ECO:0000256" key="2">
    <source>
        <dbReference type="ARBA" id="ARBA00022448"/>
    </source>
</evidence>
<dbReference type="InterPro" id="IPR037066">
    <property type="entry name" value="Plug_dom_sf"/>
</dbReference>
<comment type="caution">
    <text evidence="9">The sequence shown here is derived from an EMBL/GenBank/DDBJ whole genome shotgun (WGS) entry which is preliminary data.</text>
</comment>
<dbReference type="Gene3D" id="2.40.170.20">
    <property type="entry name" value="TonB-dependent receptor, beta-barrel domain"/>
    <property type="match status" value="1"/>
</dbReference>
<dbReference type="InterPro" id="IPR036942">
    <property type="entry name" value="Beta-barrel_TonB_sf"/>
</dbReference>
<evidence type="ECO:0000313" key="9">
    <source>
        <dbReference type="EMBL" id="MFD2907602.1"/>
    </source>
</evidence>
<protein>
    <submittedName>
        <fullName evidence="9">SusC/RagA family TonB-linked outer membrane protein</fullName>
    </submittedName>
</protein>
<dbReference type="InterPro" id="IPR039426">
    <property type="entry name" value="TonB-dep_rcpt-like"/>
</dbReference>
<dbReference type="Proteomes" id="UP001597549">
    <property type="component" value="Unassembled WGS sequence"/>
</dbReference>
<dbReference type="InterPro" id="IPR023997">
    <property type="entry name" value="TonB-dep_OMP_SusC/RagA_CS"/>
</dbReference>
<evidence type="ECO:0000256" key="1">
    <source>
        <dbReference type="ARBA" id="ARBA00004571"/>
    </source>
</evidence>
<evidence type="ECO:0000256" key="5">
    <source>
        <dbReference type="ARBA" id="ARBA00023136"/>
    </source>
</evidence>
<dbReference type="NCBIfam" id="TIGR04057">
    <property type="entry name" value="SusC_RagA_signa"/>
    <property type="match status" value="1"/>
</dbReference>
<proteinExistence type="inferred from homology"/>
<dbReference type="SUPFAM" id="SSF49464">
    <property type="entry name" value="Carboxypeptidase regulatory domain-like"/>
    <property type="match status" value="1"/>
</dbReference>